<dbReference type="SUPFAM" id="SSF52540">
    <property type="entry name" value="P-loop containing nucleoside triphosphate hydrolases"/>
    <property type="match status" value="1"/>
</dbReference>
<dbReference type="AlphaFoldDB" id="A0A1J4JGS8"/>
<dbReference type="InterPro" id="IPR027417">
    <property type="entry name" value="P-loop_NTPase"/>
</dbReference>
<dbReference type="RefSeq" id="XP_068349798.1">
    <property type="nucleotide sequence ID" value="XM_068495073.1"/>
</dbReference>
<keyword evidence="1" id="KW-0472">Membrane</keyword>
<keyword evidence="1" id="KW-1133">Transmembrane helix</keyword>
<dbReference type="Pfam" id="PF00485">
    <property type="entry name" value="PRK"/>
    <property type="match status" value="1"/>
</dbReference>
<keyword evidence="4" id="KW-1185">Reference proteome</keyword>
<feature type="domain" description="Phosphoribulokinase/uridine kinase" evidence="2">
    <location>
        <begin position="224"/>
        <end position="418"/>
    </location>
</feature>
<dbReference type="PANTHER" id="PTHR10285">
    <property type="entry name" value="URIDINE KINASE"/>
    <property type="match status" value="1"/>
</dbReference>
<organism evidence="3 4">
    <name type="scientific">Tritrichomonas foetus</name>
    <dbReference type="NCBI Taxonomy" id="1144522"/>
    <lineage>
        <taxon>Eukaryota</taxon>
        <taxon>Metamonada</taxon>
        <taxon>Parabasalia</taxon>
        <taxon>Tritrichomonadida</taxon>
        <taxon>Tritrichomonadidae</taxon>
        <taxon>Tritrichomonas</taxon>
    </lineage>
</organism>
<evidence type="ECO:0000256" key="1">
    <source>
        <dbReference type="SAM" id="Phobius"/>
    </source>
</evidence>
<dbReference type="Gene3D" id="3.40.50.300">
    <property type="entry name" value="P-loop containing nucleotide triphosphate hydrolases"/>
    <property type="match status" value="1"/>
</dbReference>
<dbReference type="VEuPathDB" id="TrichDB:TRFO_09814"/>
<dbReference type="InterPro" id="IPR006083">
    <property type="entry name" value="PRK/URK"/>
</dbReference>
<sequence>MQNQDYYFTQKCKNTLQFLCSALYHQLSNRFLKIFFHFDYCFYCVDSNGESFESCIGMKIEEKIAELKNKNIDILKIPKNELVNYFIAQKRYNKAEVVKKIDDNEIECIKFCDFLDLTYEQQYILDLSELAKCKIVSYEGGFFVYYASPKGATLNEVTIPPEFDKVNFFHNWAIKNHCDSLISLNKIILDGNLTHLNSECEKLDNSEIEKIVDELISQLNNRRIIAISGSSSSGKSTFSLHLKSAIEKRNLQCEIIPMDTYFMNRDERPRDENGNIDFESIHIVHTKLLGDRIDKLINGESIPERRYKYVEGVGGDLESSITLDSNGFLIVEGLHALNPFFLNELKSSKILKIYISPLIPLSIDGEKCFDPYDLFLLRRIMRDFNERMYSPQRNIEWWPNVCQGKEKYIFPFLKSADFFGTCQLAYEINAMSCILVPLLEKSLSVNNHSLSNEILQEIRRLLFSIKRFNYIETEMIPNLYMKKSFSSILYKVMNMPYCSLLFFSFFFLSLIRDNL</sequence>
<dbReference type="EMBL" id="MLAK01001160">
    <property type="protein sequence ID" value="OHS96661.1"/>
    <property type="molecule type" value="Genomic_DNA"/>
</dbReference>
<name>A0A1J4JGS8_9EUKA</name>
<dbReference type="SUPFAM" id="SSF55186">
    <property type="entry name" value="ThrRS/AlaRS common domain"/>
    <property type="match status" value="1"/>
</dbReference>
<proteinExistence type="predicted"/>
<accession>A0A1J4JGS8</accession>
<dbReference type="InterPro" id="IPR018163">
    <property type="entry name" value="Thr/Ala-tRNA-synth_IIc_edit"/>
</dbReference>
<dbReference type="OrthoDB" id="10257085at2759"/>
<dbReference type="Proteomes" id="UP000179807">
    <property type="component" value="Unassembled WGS sequence"/>
</dbReference>
<gene>
    <name evidence="3" type="ORF">TRFO_09814</name>
</gene>
<reference evidence="3" key="1">
    <citation type="submission" date="2016-10" db="EMBL/GenBank/DDBJ databases">
        <authorList>
            <person name="Benchimol M."/>
            <person name="Almeida L.G."/>
            <person name="Vasconcelos A.T."/>
            <person name="Perreira-Neves A."/>
            <person name="Rosa I.A."/>
            <person name="Tasca T."/>
            <person name="Bogo M.R."/>
            <person name="de Souza W."/>
        </authorList>
    </citation>
    <scope>NUCLEOTIDE SEQUENCE [LARGE SCALE GENOMIC DNA]</scope>
    <source>
        <strain evidence="3">K</strain>
    </source>
</reference>
<dbReference type="GO" id="GO:0016301">
    <property type="term" value="F:kinase activity"/>
    <property type="evidence" value="ECO:0007669"/>
    <property type="project" value="UniProtKB-KW"/>
</dbReference>
<protein>
    <submittedName>
        <fullName evidence="3">Phosphoribulokinase</fullName>
    </submittedName>
</protein>
<keyword evidence="1" id="KW-0812">Transmembrane</keyword>
<evidence type="ECO:0000313" key="4">
    <source>
        <dbReference type="Proteomes" id="UP000179807"/>
    </source>
</evidence>
<feature type="transmembrane region" description="Helical" evidence="1">
    <location>
        <begin position="488"/>
        <end position="511"/>
    </location>
</feature>
<comment type="caution">
    <text evidence="3">The sequence shown here is derived from an EMBL/GenBank/DDBJ whole genome shotgun (WGS) entry which is preliminary data.</text>
</comment>
<evidence type="ECO:0000259" key="2">
    <source>
        <dbReference type="Pfam" id="PF00485"/>
    </source>
</evidence>
<dbReference type="GeneID" id="94829777"/>
<evidence type="ECO:0000313" key="3">
    <source>
        <dbReference type="EMBL" id="OHS96661.1"/>
    </source>
</evidence>
<dbReference type="GO" id="GO:0005524">
    <property type="term" value="F:ATP binding"/>
    <property type="evidence" value="ECO:0007669"/>
    <property type="project" value="InterPro"/>
</dbReference>